<keyword evidence="1" id="KW-1133">Transmembrane helix</keyword>
<dbReference type="EMBL" id="WTPX01000001">
    <property type="protein sequence ID" value="NNJ23988.1"/>
    <property type="molecule type" value="Genomic_DNA"/>
</dbReference>
<evidence type="ECO:0000256" key="1">
    <source>
        <dbReference type="SAM" id="Phobius"/>
    </source>
</evidence>
<feature type="transmembrane region" description="Helical" evidence="1">
    <location>
        <begin position="99"/>
        <end position="126"/>
    </location>
</feature>
<keyword evidence="3" id="KW-1185">Reference proteome</keyword>
<reference evidence="2 3" key="1">
    <citation type="journal article" date="2020" name="Syst. Appl. Microbiol.">
        <title>Alienimonas chondri sp. nov., a novel planctomycete isolated from the biofilm of the red alga Chondrus crispus.</title>
        <authorList>
            <person name="Vitorino I."/>
            <person name="Albuquerque L."/>
            <person name="Wiegand S."/>
            <person name="Kallscheuer N."/>
            <person name="da Costa M.S."/>
            <person name="Lobo-da-Cunha A."/>
            <person name="Jogler C."/>
            <person name="Lage O.M."/>
        </authorList>
    </citation>
    <scope>NUCLEOTIDE SEQUENCE [LARGE SCALE GENOMIC DNA]</scope>
    <source>
        <strain evidence="2 3">LzC2</strain>
    </source>
</reference>
<keyword evidence="1" id="KW-0812">Transmembrane</keyword>
<protein>
    <recommendedName>
        <fullName evidence="4">DUF1353 domain-containing protein</fullName>
    </recommendedName>
</protein>
<proteinExistence type="predicted"/>
<accession>A0ABX1V7X9</accession>
<organism evidence="2 3">
    <name type="scientific">Alienimonas chondri</name>
    <dbReference type="NCBI Taxonomy" id="2681879"/>
    <lineage>
        <taxon>Bacteria</taxon>
        <taxon>Pseudomonadati</taxon>
        <taxon>Planctomycetota</taxon>
        <taxon>Planctomycetia</taxon>
        <taxon>Planctomycetales</taxon>
        <taxon>Planctomycetaceae</taxon>
        <taxon>Alienimonas</taxon>
    </lineage>
</organism>
<dbReference type="Proteomes" id="UP000609651">
    <property type="component" value="Unassembled WGS sequence"/>
</dbReference>
<dbReference type="RefSeq" id="WP_171182465.1">
    <property type="nucleotide sequence ID" value="NZ_WTPX01000001.1"/>
</dbReference>
<evidence type="ECO:0008006" key="4">
    <source>
        <dbReference type="Google" id="ProtNLM"/>
    </source>
</evidence>
<evidence type="ECO:0000313" key="2">
    <source>
        <dbReference type="EMBL" id="NNJ23988.1"/>
    </source>
</evidence>
<sequence length="196" mass="21150">MTSPAEGDAPPPVTAGDVLDAVLREPFEPFLLRTAAGESLAVLDPGDATFSATTACVREGLSSYRSVRFADVAAIELLPNRTILDQPVRRDRISSLPPGWIFGLRIAAATLVPLWLAAPLLMGFIAVADAMNPEWLVVWFWILAFGFPLVLGAVAAPLPQPWLWRIPAAIAYVMVESGLMSAWLLLLEYLEVIGGL</sequence>
<name>A0ABX1V7X9_9PLAN</name>
<feature type="transmembrane region" description="Helical" evidence="1">
    <location>
        <begin position="138"/>
        <end position="158"/>
    </location>
</feature>
<evidence type="ECO:0000313" key="3">
    <source>
        <dbReference type="Proteomes" id="UP000609651"/>
    </source>
</evidence>
<gene>
    <name evidence="2" type="ORF">LzC2_00350</name>
</gene>
<keyword evidence="1" id="KW-0472">Membrane</keyword>
<comment type="caution">
    <text evidence="2">The sequence shown here is derived from an EMBL/GenBank/DDBJ whole genome shotgun (WGS) entry which is preliminary data.</text>
</comment>
<feature type="transmembrane region" description="Helical" evidence="1">
    <location>
        <begin position="170"/>
        <end position="190"/>
    </location>
</feature>